<evidence type="ECO:0000259" key="14">
    <source>
        <dbReference type="PROSITE" id="PS50835"/>
    </source>
</evidence>
<dbReference type="FunCoup" id="A0A2I3RT04">
    <property type="interactions" value="197"/>
</dbReference>
<evidence type="ECO:0000256" key="13">
    <source>
        <dbReference type="SAM" id="SignalP"/>
    </source>
</evidence>
<dbReference type="Proteomes" id="UP000002277">
    <property type="component" value="Chromosome 14"/>
</dbReference>
<feature type="chain" id="PRO_5014171368" description="Ig-like domain-containing protein" evidence="13">
    <location>
        <begin position="20"/>
        <end position="192"/>
    </location>
</feature>
<evidence type="ECO:0000313" key="15">
    <source>
        <dbReference type="Ensembl" id="ENSPTRP00000067835.1"/>
    </source>
</evidence>
<dbReference type="SMART" id="SM00406">
    <property type="entry name" value="IGv"/>
    <property type="match status" value="1"/>
</dbReference>
<dbReference type="CDD" id="cd04981">
    <property type="entry name" value="IgV_H"/>
    <property type="match status" value="1"/>
</dbReference>
<evidence type="ECO:0000256" key="4">
    <source>
        <dbReference type="ARBA" id="ARBA00022525"/>
    </source>
</evidence>
<organism evidence="15 16">
    <name type="scientific">Pan troglodytes</name>
    <name type="common">Chimpanzee</name>
    <dbReference type="NCBI Taxonomy" id="9598"/>
    <lineage>
        <taxon>Eukaryota</taxon>
        <taxon>Metazoa</taxon>
        <taxon>Chordata</taxon>
        <taxon>Craniata</taxon>
        <taxon>Vertebrata</taxon>
        <taxon>Euteleostomi</taxon>
        <taxon>Mammalia</taxon>
        <taxon>Eutheria</taxon>
        <taxon>Euarchontoglires</taxon>
        <taxon>Primates</taxon>
        <taxon>Haplorrhini</taxon>
        <taxon>Catarrhini</taxon>
        <taxon>Hominidae</taxon>
        <taxon>Pan</taxon>
    </lineage>
</organism>
<dbReference type="Gene3D" id="2.60.40.10">
    <property type="entry name" value="Immunoglobulins"/>
    <property type="match status" value="1"/>
</dbReference>
<evidence type="ECO:0000256" key="8">
    <source>
        <dbReference type="ARBA" id="ARBA00023136"/>
    </source>
</evidence>
<evidence type="ECO:0000256" key="1">
    <source>
        <dbReference type="ARBA" id="ARBA00004236"/>
    </source>
</evidence>
<dbReference type="GeneTree" id="ENSGT01050000244871"/>
<dbReference type="GO" id="GO:0016064">
    <property type="term" value="P:immunoglobulin mediated immune response"/>
    <property type="evidence" value="ECO:0000318"/>
    <property type="project" value="GO_Central"/>
</dbReference>
<dbReference type="InParanoid" id="A0A2I3RT04"/>
<dbReference type="PANTHER" id="PTHR23266">
    <property type="entry name" value="IMMUNOGLOBULIN HEAVY CHAIN"/>
    <property type="match status" value="1"/>
</dbReference>
<keyword evidence="16" id="KW-1185">Reference proteome</keyword>
<name>A0A2I3RT04_PANTR</name>
<sequence>MELGLSWVFTVAVLKGVQCEVQLVESGGGLVQPGGSLRLSCAASGFTVSSYHMSWVRQAPGKGLEWVSVIYSGGSTYYADSVKGRFTISRDNSKNTLYLQMNSLRAEDTAVYYCARDTVRGSHCAPRHKPPCRNAGGGISCRGRSGATDQSQPRRQVQMETISCQNVGLCLLLTVPQGTSLSLEFCAYERLL</sequence>
<dbReference type="GO" id="GO:0003823">
    <property type="term" value="F:antigen binding"/>
    <property type="evidence" value="ECO:0000318"/>
    <property type="project" value="GO_Central"/>
</dbReference>
<feature type="domain" description="Ig-like" evidence="14">
    <location>
        <begin position="31"/>
        <end position="114"/>
    </location>
</feature>
<dbReference type="GO" id="GO:0005576">
    <property type="term" value="C:extracellular region"/>
    <property type="evidence" value="ECO:0007669"/>
    <property type="project" value="UniProtKB-SubCell"/>
</dbReference>
<keyword evidence="6" id="KW-0391">Immunity</keyword>
<dbReference type="GO" id="GO:0019814">
    <property type="term" value="C:immunoglobulin complex"/>
    <property type="evidence" value="ECO:0007669"/>
    <property type="project" value="UniProtKB-KW"/>
</dbReference>
<dbReference type="InterPro" id="IPR036179">
    <property type="entry name" value="Ig-like_dom_sf"/>
</dbReference>
<dbReference type="Ensembl" id="ENSPTRT00000092377.1">
    <property type="protein sequence ID" value="ENSPTRP00000067835.1"/>
    <property type="gene ID" value="ENSPTRG00000051095.1"/>
</dbReference>
<accession>A0A2I3RT04</accession>
<keyword evidence="9" id="KW-1015">Disulfide bond</keyword>
<keyword evidence="7" id="KW-1064">Adaptive immunity</keyword>
<dbReference type="SUPFAM" id="SSF48726">
    <property type="entry name" value="Immunoglobulin"/>
    <property type="match status" value="1"/>
</dbReference>
<proteinExistence type="predicted"/>
<comment type="subunit">
    <text evidence="11">Immunoglobulins are composed of two identical heavy chains and two identical light chains; disulfide-linked.</text>
</comment>
<feature type="signal peptide" evidence="13">
    <location>
        <begin position="1"/>
        <end position="19"/>
    </location>
</feature>
<dbReference type="AlphaFoldDB" id="A0A2I3RT04"/>
<dbReference type="Pfam" id="PF07686">
    <property type="entry name" value="V-set"/>
    <property type="match status" value="1"/>
</dbReference>
<dbReference type="SMART" id="SM00409">
    <property type="entry name" value="IG"/>
    <property type="match status" value="1"/>
</dbReference>
<evidence type="ECO:0000256" key="12">
    <source>
        <dbReference type="ARBA" id="ARBA00043265"/>
    </source>
</evidence>
<dbReference type="Bgee" id="ENSPTRG00000051095">
    <property type="expression patterns" value="Expressed in lymph node and 12 other cell types or tissues"/>
</dbReference>
<evidence type="ECO:0000313" key="16">
    <source>
        <dbReference type="Proteomes" id="UP000002277"/>
    </source>
</evidence>
<keyword evidence="5 13" id="KW-0732">Signal</keyword>
<reference evidence="15 16" key="1">
    <citation type="journal article" date="2005" name="Nature">
        <title>Initial sequence of the chimpanzee genome and comparison with the human genome.</title>
        <authorList>
            <consortium name="Chimpanzee sequencing and analysis consortium"/>
        </authorList>
    </citation>
    <scope>NUCLEOTIDE SEQUENCE [LARGE SCALE GENOMIC DNA]</scope>
</reference>
<keyword evidence="10" id="KW-0393">Immunoglobulin domain</keyword>
<dbReference type="EMBL" id="AC183794">
    <property type="status" value="NOT_ANNOTATED_CDS"/>
    <property type="molecule type" value="Genomic_DNA"/>
</dbReference>
<dbReference type="InterPro" id="IPR003599">
    <property type="entry name" value="Ig_sub"/>
</dbReference>
<reference evidence="15" key="3">
    <citation type="submission" date="2025-09" db="UniProtKB">
        <authorList>
            <consortium name="Ensembl"/>
        </authorList>
    </citation>
    <scope>IDENTIFICATION</scope>
</reference>
<evidence type="ECO:0000256" key="6">
    <source>
        <dbReference type="ARBA" id="ARBA00022859"/>
    </source>
</evidence>
<reference evidence="15" key="2">
    <citation type="submission" date="2025-08" db="UniProtKB">
        <authorList>
            <consortium name="Ensembl"/>
        </authorList>
    </citation>
    <scope>IDENTIFICATION</scope>
</reference>
<dbReference type="GO" id="GO:0005886">
    <property type="term" value="C:plasma membrane"/>
    <property type="evidence" value="ECO:0007669"/>
    <property type="project" value="UniProtKB-SubCell"/>
</dbReference>
<dbReference type="InterPro" id="IPR050199">
    <property type="entry name" value="IgHV"/>
</dbReference>
<dbReference type="PROSITE" id="PS50835">
    <property type="entry name" value="IG_LIKE"/>
    <property type="match status" value="1"/>
</dbReference>
<evidence type="ECO:0000256" key="5">
    <source>
        <dbReference type="ARBA" id="ARBA00022729"/>
    </source>
</evidence>
<dbReference type="OMA" id="METISCQ"/>
<comment type="subcellular location">
    <subcellularLocation>
        <location evidence="1">Cell membrane</location>
    </subcellularLocation>
    <subcellularLocation>
        <location evidence="2">Secreted</location>
    </subcellularLocation>
</comment>
<keyword evidence="3" id="KW-1003">Cell membrane</keyword>
<protein>
    <recommendedName>
        <fullName evidence="14">Ig-like domain-containing protein</fullName>
    </recommendedName>
</protein>
<dbReference type="InterPro" id="IPR007110">
    <property type="entry name" value="Ig-like_dom"/>
</dbReference>
<evidence type="ECO:0000256" key="3">
    <source>
        <dbReference type="ARBA" id="ARBA00022475"/>
    </source>
</evidence>
<dbReference type="InterPro" id="IPR013783">
    <property type="entry name" value="Ig-like_fold"/>
</dbReference>
<evidence type="ECO:0000256" key="11">
    <source>
        <dbReference type="ARBA" id="ARBA00038737"/>
    </source>
</evidence>
<dbReference type="InterPro" id="IPR013106">
    <property type="entry name" value="Ig_V-set"/>
</dbReference>
<evidence type="ECO:0000256" key="10">
    <source>
        <dbReference type="ARBA" id="ARBA00023319"/>
    </source>
</evidence>
<dbReference type="FunFam" id="2.60.40.10:FF:000942">
    <property type="entry name" value="Immunoglobulin heavy variable 3-23"/>
    <property type="match status" value="1"/>
</dbReference>
<keyword evidence="12" id="KW-1280">Immunoglobulin</keyword>
<evidence type="ECO:0000256" key="9">
    <source>
        <dbReference type="ARBA" id="ARBA00023157"/>
    </source>
</evidence>
<keyword evidence="4" id="KW-0964">Secreted</keyword>
<evidence type="ECO:0000256" key="2">
    <source>
        <dbReference type="ARBA" id="ARBA00004613"/>
    </source>
</evidence>
<evidence type="ECO:0000256" key="7">
    <source>
        <dbReference type="ARBA" id="ARBA00023130"/>
    </source>
</evidence>
<keyword evidence="8" id="KW-0472">Membrane</keyword>